<dbReference type="Pfam" id="PF02645">
    <property type="entry name" value="DegV"/>
    <property type="match status" value="1"/>
</dbReference>
<dbReference type="Gene3D" id="3.40.50.10170">
    <property type="match status" value="1"/>
</dbReference>
<dbReference type="NCBIfam" id="TIGR00762">
    <property type="entry name" value="DegV"/>
    <property type="match status" value="1"/>
</dbReference>
<keyword evidence="1" id="KW-0446">Lipid-binding</keyword>
<dbReference type="PANTHER" id="PTHR33434:SF2">
    <property type="entry name" value="FATTY ACID-BINDING PROTEIN TM_1468"/>
    <property type="match status" value="1"/>
</dbReference>
<dbReference type="RefSeq" id="WP_307340581.1">
    <property type="nucleotide sequence ID" value="NZ_JAUSUQ010000010.1"/>
</dbReference>
<dbReference type="Proteomes" id="UP001232445">
    <property type="component" value="Unassembled WGS sequence"/>
</dbReference>
<accession>A0ABU0CU00</accession>
<evidence type="ECO:0000313" key="2">
    <source>
        <dbReference type="EMBL" id="MDQ0339894.1"/>
    </source>
</evidence>
<name>A0ABU0CU00_9BACI</name>
<evidence type="ECO:0000256" key="1">
    <source>
        <dbReference type="ARBA" id="ARBA00023121"/>
    </source>
</evidence>
<dbReference type="Gene3D" id="3.30.1180.10">
    <property type="match status" value="1"/>
</dbReference>
<evidence type="ECO:0000313" key="3">
    <source>
        <dbReference type="Proteomes" id="UP001232445"/>
    </source>
</evidence>
<sequence>MSKIAIVTDSTAYLSQDTIDKHRITVVPLSVIFGQEAYREGEDIGYEEFYRKLKETDVLPTTSQPSVGDFVKAFENLSKEYDQAISIHLSSGISGTYQAARQAADLVENFPVHLVDSEISSAPQALMAQKAAQLAEAGKSAEEIVAFLEELKQANRAYFVVDDLSHLHRGGRLNAAQLLIGSMLRIKPVLHFVDKKIVPFEKIRTKNKAKARILELLAEDAKNGQAFPVTVVHANAEQEALDWMEEVQAQFPHLPVQTAKMGPVLGTHVGEGTLGLTWNVHPSLD</sequence>
<protein>
    <submittedName>
        <fullName evidence="2">DegV family protein with EDD domain</fullName>
    </submittedName>
</protein>
<gene>
    <name evidence="2" type="ORF">J2S00_002689</name>
</gene>
<dbReference type="SUPFAM" id="SSF82549">
    <property type="entry name" value="DAK1/DegV-like"/>
    <property type="match status" value="1"/>
</dbReference>
<dbReference type="InterPro" id="IPR043168">
    <property type="entry name" value="DegV_C"/>
</dbReference>
<keyword evidence="3" id="KW-1185">Reference proteome</keyword>
<dbReference type="PROSITE" id="PS51482">
    <property type="entry name" value="DEGV"/>
    <property type="match status" value="1"/>
</dbReference>
<dbReference type="PANTHER" id="PTHR33434">
    <property type="entry name" value="DEGV DOMAIN-CONTAINING PROTEIN DR_1986-RELATED"/>
    <property type="match status" value="1"/>
</dbReference>
<reference evidence="2 3" key="1">
    <citation type="submission" date="2023-07" db="EMBL/GenBank/DDBJ databases">
        <title>Genomic Encyclopedia of Type Strains, Phase IV (KMG-IV): sequencing the most valuable type-strain genomes for metagenomic binning, comparative biology and taxonomic classification.</title>
        <authorList>
            <person name="Goeker M."/>
        </authorList>
    </citation>
    <scope>NUCLEOTIDE SEQUENCE [LARGE SCALE GENOMIC DNA]</scope>
    <source>
        <strain evidence="2 3">DSM 17740</strain>
    </source>
</reference>
<comment type="caution">
    <text evidence="2">The sequence shown here is derived from an EMBL/GenBank/DDBJ whole genome shotgun (WGS) entry which is preliminary data.</text>
</comment>
<proteinExistence type="predicted"/>
<organism evidence="2 3">
    <name type="scientific">Caldalkalibacillus uzonensis</name>
    <dbReference type="NCBI Taxonomy" id="353224"/>
    <lineage>
        <taxon>Bacteria</taxon>
        <taxon>Bacillati</taxon>
        <taxon>Bacillota</taxon>
        <taxon>Bacilli</taxon>
        <taxon>Bacillales</taxon>
        <taxon>Bacillaceae</taxon>
        <taxon>Caldalkalibacillus</taxon>
    </lineage>
</organism>
<dbReference type="InterPro" id="IPR050270">
    <property type="entry name" value="DegV_domain_contain"/>
</dbReference>
<dbReference type="InterPro" id="IPR003797">
    <property type="entry name" value="DegV"/>
</dbReference>
<dbReference type="EMBL" id="JAUSUQ010000010">
    <property type="protein sequence ID" value="MDQ0339894.1"/>
    <property type="molecule type" value="Genomic_DNA"/>
</dbReference>